<dbReference type="InterPro" id="IPR021257">
    <property type="entry name" value="DUF2809"/>
</dbReference>
<feature type="transmembrane region" description="Helical" evidence="1">
    <location>
        <begin position="12"/>
        <end position="30"/>
    </location>
</feature>
<evidence type="ECO:0000256" key="1">
    <source>
        <dbReference type="SAM" id="Phobius"/>
    </source>
</evidence>
<dbReference type="OrthoDB" id="5360192at2"/>
<protein>
    <submittedName>
        <fullName evidence="2">DUF2809 domain-containing protein</fullName>
    </submittedName>
</protein>
<gene>
    <name evidence="2" type="ORF">E0486_06890</name>
</gene>
<evidence type="ECO:0000313" key="2">
    <source>
        <dbReference type="EMBL" id="TCZ73073.1"/>
    </source>
</evidence>
<keyword evidence="1" id="KW-0812">Transmembrane</keyword>
<organism evidence="2 3">
    <name type="scientific">Flaviaesturariibacter aridisoli</name>
    <dbReference type="NCBI Taxonomy" id="2545761"/>
    <lineage>
        <taxon>Bacteria</taxon>
        <taxon>Pseudomonadati</taxon>
        <taxon>Bacteroidota</taxon>
        <taxon>Chitinophagia</taxon>
        <taxon>Chitinophagales</taxon>
        <taxon>Chitinophagaceae</taxon>
        <taxon>Flaviaestuariibacter</taxon>
    </lineage>
</organism>
<keyword evidence="3" id="KW-1185">Reference proteome</keyword>
<keyword evidence="1" id="KW-0472">Membrane</keyword>
<dbReference type="AlphaFoldDB" id="A0A4R4E2Q9"/>
<dbReference type="Proteomes" id="UP000295164">
    <property type="component" value="Unassembled WGS sequence"/>
</dbReference>
<dbReference type="Pfam" id="PF10990">
    <property type="entry name" value="DUF2809"/>
    <property type="match status" value="1"/>
</dbReference>
<name>A0A4R4E2Q9_9BACT</name>
<feature type="transmembrane region" description="Helical" evidence="1">
    <location>
        <begin position="106"/>
        <end position="123"/>
    </location>
</feature>
<dbReference type="RefSeq" id="WP_131851418.1">
    <property type="nucleotide sequence ID" value="NZ_SKFH01000008.1"/>
</dbReference>
<comment type="caution">
    <text evidence="2">The sequence shown here is derived from an EMBL/GenBank/DDBJ whole genome shotgun (WGS) entry which is preliminary data.</text>
</comment>
<dbReference type="EMBL" id="SKFH01000008">
    <property type="protein sequence ID" value="TCZ73073.1"/>
    <property type="molecule type" value="Genomic_DNA"/>
</dbReference>
<sequence length="134" mass="15449">MRQALTFRPRYFLLALLLFLIEVLIALYVNDWLIRPYGGDYLVVTLLYCGLRAFVNVTPWKGALAVLLFAYAIETAQYFELVRHLGLSHNRVARTVIGTGFEWKDLLAYTLGIITVLLLEYRVPVTLRLRSGRQ</sequence>
<accession>A0A4R4E2Q9</accession>
<evidence type="ECO:0000313" key="3">
    <source>
        <dbReference type="Proteomes" id="UP000295164"/>
    </source>
</evidence>
<proteinExistence type="predicted"/>
<keyword evidence="1" id="KW-1133">Transmembrane helix</keyword>
<reference evidence="2 3" key="1">
    <citation type="submission" date="2019-03" db="EMBL/GenBank/DDBJ databases">
        <authorList>
            <person name="Kim M.K.M."/>
        </authorList>
    </citation>
    <scope>NUCLEOTIDE SEQUENCE [LARGE SCALE GENOMIC DNA]</scope>
    <source>
        <strain evidence="2 3">17J68-15</strain>
    </source>
</reference>